<dbReference type="Pfam" id="PF13030">
    <property type="entry name" value="DUF3891"/>
    <property type="match status" value="1"/>
</dbReference>
<reference evidence="2" key="2">
    <citation type="submission" date="2023-11" db="EMBL/GenBank/DDBJ databases">
        <title>MicrobeMod: A computational toolkit for identifying prokaryotic methylation and restriction-modification with nanopore sequencing.</title>
        <authorList>
            <person name="Crits-Christoph A."/>
            <person name="Kang S.C."/>
            <person name="Lee H."/>
            <person name="Ostrov N."/>
        </authorList>
    </citation>
    <scope>NUCLEOTIDE SEQUENCE</scope>
    <source>
        <strain evidence="2">ATCC 51242</strain>
    </source>
</reference>
<dbReference type="EMBL" id="CP007514">
    <property type="protein sequence ID" value="AHY47433.1"/>
    <property type="molecule type" value="Genomic_DNA"/>
</dbReference>
<keyword evidence="3" id="KW-1185">Reference proteome</keyword>
<dbReference type="EMBL" id="JAWXXX010000001">
    <property type="protein sequence ID" value="MDX5894836.1"/>
    <property type="molecule type" value="Genomic_DNA"/>
</dbReference>
<dbReference type="RefSeq" id="WP_051589706.1">
    <property type="nucleotide sequence ID" value="NZ_CP007514.1"/>
</dbReference>
<name>A0A023X506_RUBRA</name>
<evidence type="ECO:0000313" key="1">
    <source>
        <dbReference type="EMBL" id="AHY47433.1"/>
    </source>
</evidence>
<evidence type="ECO:0000313" key="2">
    <source>
        <dbReference type="EMBL" id="MDX5894836.1"/>
    </source>
</evidence>
<evidence type="ECO:0000313" key="3">
    <source>
        <dbReference type="Proteomes" id="UP000025229"/>
    </source>
</evidence>
<dbReference type="AlphaFoldDB" id="A0A023X506"/>
<organism evidence="1 3">
    <name type="scientific">Rubrobacter radiotolerans</name>
    <name type="common">Arthrobacter radiotolerans</name>
    <dbReference type="NCBI Taxonomy" id="42256"/>
    <lineage>
        <taxon>Bacteria</taxon>
        <taxon>Bacillati</taxon>
        <taxon>Actinomycetota</taxon>
        <taxon>Rubrobacteria</taxon>
        <taxon>Rubrobacterales</taxon>
        <taxon>Rubrobacteraceae</taxon>
        <taxon>Rubrobacter</taxon>
    </lineage>
</organism>
<accession>A0A023X506</accession>
<dbReference type="InterPro" id="IPR024992">
    <property type="entry name" value="DUF3891"/>
</dbReference>
<gene>
    <name evidence="1" type="ORF">RradSPS_2150</name>
    <name evidence="2" type="ORF">SIL72_12480</name>
</gene>
<dbReference type="eggNOG" id="ENOG502ZNH6">
    <property type="taxonomic scope" value="Bacteria"/>
</dbReference>
<dbReference type="HOGENOM" id="CLU_076871_0_0_11"/>
<reference evidence="1 3" key="1">
    <citation type="submission" date="2014-03" db="EMBL/GenBank/DDBJ databases">
        <title>Complete genome sequence of the Radio-Resistant Rubrobacter radiotolerans RSPS-4.</title>
        <authorList>
            <person name="Egas C.C."/>
            <person name="Barroso C.C."/>
            <person name="Froufe H.J.C."/>
            <person name="Pacheco J.J."/>
            <person name="Albuquerque L.L."/>
            <person name="da Costa M.M.S."/>
        </authorList>
    </citation>
    <scope>NUCLEOTIDE SEQUENCE [LARGE SCALE GENOMIC DNA]</scope>
    <source>
        <strain evidence="1 3">RSPS-4</strain>
    </source>
</reference>
<dbReference type="KEGG" id="rrd:RradSPS_2150"/>
<dbReference type="Proteomes" id="UP001281130">
    <property type="component" value="Unassembled WGS sequence"/>
</dbReference>
<dbReference type="STRING" id="42256.RradSPS_2150"/>
<dbReference type="Proteomes" id="UP000025229">
    <property type="component" value="Chromosome"/>
</dbReference>
<sequence>MIVRTIPDGTLPGGFLLIDQHDHGRVSGVFARNLSEGFVGGTLEDEALFAVANHDLAWVPLDAEPLWNREKDAPYSFVDYPAAPKVAAYSAGIDRIESESLYAALLCSGHYGYLTEGSDDGDERRFYREEKARRERLRDKLAPERLASEERDLAVLRFSDDLSLFVCLNEPGRNEHPFYRDGLRFRGERIFPEWHDEKTLGFAPDPFSRSFEVEVPYRVVGREPSGREVRRGSYRVKVST</sequence>
<dbReference type="OrthoDB" id="190426at2"/>
<proteinExistence type="predicted"/>
<protein>
    <submittedName>
        <fullName evidence="2">DUF3891 family protein</fullName>
    </submittedName>
</protein>